<name>A0A2V1DAH7_9PLEO</name>
<reference evidence="2 3" key="1">
    <citation type="journal article" date="2018" name="Sci. Rep.">
        <title>Comparative genomics provides insights into the lifestyle and reveals functional heterogeneity of dark septate endophytic fungi.</title>
        <authorList>
            <person name="Knapp D.G."/>
            <person name="Nemeth J.B."/>
            <person name="Barry K."/>
            <person name="Hainaut M."/>
            <person name="Henrissat B."/>
            <person name="Johnson J."/>
            <person name="Kuo A."/>
            <person name="Lim J.H.P."/>
            <person name="Lipzen A."/>
            <person name="Nolan M."/>
            <person name="Ohm R.A."/>
            <person name="Tamas L."/>
            <person name="Grigoriev I.V."/>
            <person name="Spatafora J.W."/>
            <person name="Nagy L.G."/>
            <person name="Kovacs G.M."/>
        </authorList>
    </citation>
    <scope>NUCLEOTIDE SEQUENCE [LARGE SCALE GENOMIC DNA]</scope>
    <source>
        <strain evidence="2 3">DSE2036</strain>
    </source>
</reference>
<accession>A0A2V1DAH7</accession>
<keyword evidence="1" id="KW-0732">Signal</keyword>
<evidence type="ECO:0000313" key="3">
    <source>
        <dbReference type="Proteomes" id="UP000244855"/>
    </source>
</evidence>
<feature type="chain" id="PRO_5016166534" description="Jacalin-type lectin domain-containing protein" evidence="1">
    <location>
        <begin position="19"/>
        <end position="399"/>
    </location>
</feature>
<dbReference type="Proteomes" id="UP000244855">
    <property type="component" value="Unassembled WGS sequence"/>
</dbReference>
<keyword evidence="3" id="KW-1185">Reference proteome</keyword>
<evidence type="ECO:0000256" key="1">
    <source>
        <dbReference type="SAM" id="SignalP"/>
    </source>
</evidence>
<organism evidence="2 3">
    <name type="scientific">Periconia macrospinosa</name>
    <dbReference type="NCBI Taxonomy" id="97972"/>
    <lineage>
        <taxon>Eukaryota</taxon>
        <taxon>Fungi</taxon>
        <taxon>Dikarya</taxon>
        <taxon>Ascomycota</taxon>
        <taxon>Pezizomycotina</taxon>
        <taxon>Dothideomycetes</taxon>
        <taxon>Pleosporomycetidae</taxon>
        <taxon>Pleosporales</taxon>
        <taxon>Massarineae</taxon>
        <taxon>Periconiaceae</taxon>
        <taxon>Periconia</taxon>
    </lineage>
</organism>
<dbReference type="Gene3D" id="2.170.15.10">
    <property type="entry name" value="Proaerolysin, chain A, domain 3"/>
    <property type="match status" value="1"/>
</dbReference>
<dbReference type="EMBL" id="KZ805510">
    <property type="protein sequence ID" value="PVH95051.1"/>
    <property type="molecule type" value="Genomic_DNA"/>
</dbReference>
<dbReference type="SUPFAM" id="SSF56973">
    <property type="entry name" value="Aerolisin/ETX pore-forming domain"/>
    <property type="match status" value="1"/>
</dbReference>
<evidence type="ECO:0008006" key="4">
    <source>
        <dbReference type="Google" id="ProtNLM"/>
    </source>
</evidence>
<dbReference type="AlphaFoldDB" id="A0A2V1DAH7"/>
<sequence length="399" mass="44081">MHFFTKAAVLFLATLAIADDRCTNGPFVKDPPQAGRKVPNPACHTQWDNGEVIVGVEAWAAKWQMRAIRFKYSQMGWGEIHGNIKDHDGTHAVAEWKASEEVNIRTWNNKPDDGDPVDAVGRILITTKGRTLLDIGTDPKKTAKNENYGSNMGGGIILGARTASGVWLDYVEFNMLKSKVKSAELIDVKMSKSLEDMNKKQEGIDSMDLTTMYFINENPKNGSNMIYSQTLKQEKATEKTIETSTENEWSAEVSVTVGASVGIPLISASVETTASTGFRNTQFESEKLSEKGVKKFEWTFECDPETPLPPQRAAKCVAKTTAGDFEGSFVGTVEVELVDGSRYKYKEKGQVKTMSYLDASTSCKEIPLKDVPSGATIGKDIHNVKGGKRSIRRSRIFRE</sequence>
<proteinExistence type="predicted"/>
<gene>
    <name evidence="2" type="ORF">DM02DRAFT_732094</name>
</gene>
<feature type="signal peptide" evidence="1">
    <location>
        <begin position="1"/>
        <end position="18"/>
    </location>
</feature>
<evidence type="ECO:0000313" key="2">
    <source>
        <dbReference type="EMBL" id="PVH95051.1"/>
    </source>
</evidence>
<protein>
    <recommendedName>
        <fullName evidence="4">Jacalin-type lectin domain-containing protein</fullName>
    </recommendedName>
</protein>
<dbReference type="OrthoDB" id="3796197at2759"/>